<dbReference type="PANTHER" id="PTHR30069:SF29">
    <property type="entry name" value="HEMOGLOBIN AND HEMOGLOBIN-HAPTOGLOBIN-BINDING PROTEIN 1-RELATED"/>
    <property type="match status" value="1"/>
</dbReference>
<keyword evidence="9 10" id="KW-0998">Cell outer membrane</keyword>
<keyword evidence="5" id="KW-0732">Signal</keyword>
<protein>
    <submittedName>
        <fullName evidence="14">TonB-dependent receptor</fullName>
    </submittedName>
</protein>
<evidence type="ECO:0000256" key="6">
    <source>
        <dbReference type="ARBA" id="ARBA00023077"/>
    </source>
</evidence>
<sequence length="725" mass="82632">MVIILIHITCGFAEEINQTTEDELDAELKWVHAEAYAGDVVTASKKAQKISEAPATIISITQDQIEAYGWKDLKDIFRALPGVDVSYNVQGELKTLVIMRGVLGNQKILILQDGHRYSPATGERFLYGHNIPLNICKRIEIVYGPASSLYGADAYAGVINLITKTGADYDGAELNAGYISTGAYTSNLSFGKKIDDSTDFLISARVFRGEDQKLHEDYDEYAAVHSYQGNLRFLENDYPVKNWNLFFKLHYKKFTMGGDWQHVLESNAAVSLPETYAYVEDFVWGQDMRHFYVDHESYSSNTLNIRTSFLAGDYELNPATNFFVVSKDDEGNLTDGTPAYKYAYSSYLKGEIQADWDITEKMSAMAGVSYEKVVSFPKTKNLEEPFNSDGKREIDYRDFIDPNGYTFGVLGFEQPVFGERNFNNLGLFVQAEYKFSDMFKLDGGIRYDYNTIYKETVNPRLGVILDPIKNLTVKFLYGTAYIQPSNFFRYENFANPFIMHIPNENIRPEELENYSLDMSYIIRKDFAIQATAFFNKMKNIIRPVEAPAQEDNYPYYNPYRKDQGYVQYNGNQGEIESKGGELTLKHKTDRFLTSLSYSYVTGEDNEFDIPQISAHKATLNSSYTGERWIAGLTLRYYSDVSTDKNNYKYGDAEKGGDETYVFDGAFVTYLNLAYKLNDSLSLNLNVDNLFNTEHYAGVPFDGSPVLVPRTPQPLRKIYMGFKYSF</sequence>
<dbReference type="SUPFAM" id="SSF56935">
    <property type="entry name" value="Porins"/>
    <property type="match status" value="1"/>
</dbReference>
<dbReference type="Proteomes" id="UP000663722">
    <property type="component" value="Chromosome"/>
</dbReference>
<gene>
    <name evidence="14" type="ORF">dnm_078940</name>
</gene>
<evidence type="ECO:0000256" key="4">
    <source>
        <dbReference type="ARBA" id="ARBA00022692"/>
    </source>
</evidence>
<keyword evidence="7 10" id="KW-0472">Membrane</keyword>
<evidence type="ECO:0000313" key="15">
    <source>
        <dbReference type="Proteomes" id="UP000663722"/>
    </source>
</evidence>
<dbReference type="Gene3D" id="2.40.170.20">
    <property type="entry name" value="TonB-dependent receptor, beta-barrel domain"/>
    <property type="match status" value="1"/>
</dbReference>
<evidence type="ECO:0000259" key="12">
    <source>
        <dbReference type="Pfam" id="PF00593"/>
    </source>
</evidence>
<dbReference type="Gene3D" id="2.170.130.10">
    <property type="entry name" value="TonB-dependent receptor, plug domain"/>
    <property type="match status" value="1"/>
</dbReference>
<evidence type="ECO:0000256" key="5">
    <source>
        <dbReference type="ARBA" id="ARBA00022729"/>
    </source>
</evidence>
<name>A0A975BU18_9BACT</name>
<dbReference type="GO" id="GO:0044718">
    <property type="term" value="P:siderophore transmembrane transport"/>
    <property type="evidence" value="ECO:0007669"/>
    <property type="project" value="TreeGrafter"/>
</dbReference>
<dbReference type="EMBL" id="CP061800">
    <property type="protein sequence ID" value="QTA91820.1"/>
    <property type="molecule type" value="Genomic_DNA"/>
</dbReference>
<evidence type="ECO:0000256" key="8">
    <source>
        <dbReference type="ARBA" id="ARBA00023170"/>
    </source>
</evidence>
<dbReference type="Pfam" id="PF07715">
    <property type="entry name" value="Plug"/>
    <property type="match status" value="1"/>
</dbReference>
<comment type="subcellular location">
    <subcellularLocation>
        <location evidence="1 10">Cell outer membrane</location>
        <topology evidence="1 10">Multi-pass membrane protein</topology>
    </subcellularLocation>
</comment>
<evidence type="ECO:0000256" key="11">
    <source>
        <dbReference type="RuleBase" id="RU003357"/>
    </source>
</evidence>
<dbReference type="PANTHER" id="PTHR30069">
    <property type="entry name" value="TONB-DEPENDENT OUTER MEMBRANE RECEPTOR"/>
    <property type="match status" value="1"/>
</dbReference>
<dbReference type="InterPro" id="IPR037066">
    <property type="entry name" value="Plug_dom_sf"/>
</dbReference>
<dbReference type="GO" id="GO:0015344">
    <property type="term" value="F:siderophore uptake transmembrane transporter activity"/>
    <property type="evidence" value="ECO:0007669"/>
    <property type="project" value="TreeGrafter"/>
</dbReference>
<dbReference type="InterPro" id="IPR039426">
    <property type="entry name" value="TonB-dep_rcpt-like"/>
</dbReference>
<keyword evidence="3 10" id="KW-1134">Transmembrane beta strand</keyword>
<keyword evidence="4 10" id="KW-0812">Transmembrane</keyword>
<dbReference type="PROSITE" id="PS52016">
    <property type="entry name" value="TONB_DEPENDENT_REC_3"/>
    <property type="match status" value="1"/>
</dbReference>
<proteinExistence type="inferred from homology"/>
<dbReference type="InterPro" id="IPR000531">
    <property type="entry name" value="Beta-barrel_TonB"/>
</dbReference>
<evidence type="ECO:0000256" key="7">
    <source>
        <dbReference type="ARBA" id="ARBA00023136"/>
    </source>
</evidence>
<keyword evidence="8 14" id="KW-0675">Receptor</keyword>
<comment type="similarity">
    <text evidence="10 11">Belongs to the TonB-dependent receptor family.</text>
</comment>
<dbReference type="CDD" id="cd01347">
    <property type="entry name" value="ligand_gated_channel"/>
    <property type="match status" value="1"/>
</dbReference>
<evidence type="ECO:0000256" key="10">
    <source>
        <dbReference type="PROSITE-ProRule" id="PRU01360"/>
    </source>
</evidence>
<reference evidence="14" key="1">
    <citation type="journal article" date="2021" name="Microb. Physiol.">
        <title>Proteogenomic Insights into the Physiology of Marine, Sulfate-Reducing, Filamentous Desulfonema limicola and Desulfonema magnum.</title>
        <authorList>
            <person name="Schnaars V."/>
            <person name="Wohlbrand L."/>
            <person name="Scheve S."/>
            <person name="Hinrichs C."/>
            <person name="Reinhardt R."/>
            <person name="Rabus R."/>
        </authorList>
    </citation>
    <scope>NUCLEOTIDE SEQUENCE</scope>
    <source>
        <strain evidence="14">4be13</strain>
    </source>
</reference>
<keyword evidence="6 11" id="KW-0798">TonB box</keyword>
<accession>A0A975BU18</accession>
<evidence type="ECO:0000256" key="3">
    <source>
        <dbReference type="ARBA" id="ARBA00022452"/>
    </source>
</evidence>
<dbReference type="Pfam" id="PF00593">
    <property type="entry name" value="TonB_dep_Rec_b-barrel"/>
    <property type="match status" value="1"/>
</dbReference>
<evidence type="ECO:0000313" key="14">
    <source>
        <dbReference type="EMBL" id="QTA91820.1"/>
    </source>
</evidence>
<evidence type="ECO:0000256" key="2">
    <source>
        <dbReference type="ARBA" id="ARBA00022448"/>
    </source>
</evidence>
<organism evidence="14 15">
    <name type="scientific">Desulfonema magnum</name>
    <dbReference type="NCBI Taxonomy" id="45655"/>
    <lineage>
        <taxon>Bacteria</taxon>
        <taxon>Pseudomonadati</taxon>
        <taxon>Thermodesulfobacteriota</taxon>
        <taxon>Desulfobacteria</taxon>
        <taxon>Desulfobacterales</taxon>
        <taxon>Desulfococcaceae</taxon>
        <taxon>Desulfonema</taxon>
    </lineage>
</organism>
<feature type="domain" description="TonB-dependent receptor-like beta-barrel" evidence="12">
    <location>
        <begin position="394"/>
        <end position="689"/>
    </location>
</feature>
<evidence type="ECO:0000256" key="9">
    <source>
        <dbReference type="ARBA" id="ARBA00023237"/>
    </source>
</evidence>
<keyword evidence="2 10" id="KW-0813">Transport</keyword>
<dbReference type="InterPro" id="IPR036942">
    <property type="entry name" value="Beta-barrel_TonB_sf"/>
</dbReference>
<feature type="domain" description="TonB-dependent receptor plug" evidence="13">
    <location>
        <begin position="50"/>
        <end position="158"/>
    </location>
</feature>
<evidence type="ECO:0000259" key="13">
    <source>
        <dbReference type="Pfam" id="PF07715"/>
    </source>
</evidence>
<dbReference type="KEGG" id="dmm:dnm_078940"/>
<dbReference type="GO" id="GO:0009279">
    <property type="term" value="C:cell outer membrane"/>
    <property type="evidence" value="ECO:0007669"/>
    <property type="project" value="UniProtKB-SubCell"/>
</dbReference>
<evidence type="ECO:0000256" key="1">
    <source>
        <dbReference type="ARBA" id="ARBA00004571"/>
    </source>
</evidence>
<dbReference type="InterPro" id="IPR012910">
    <property type="entry name" value="Plug_dom"/>
</dbReference>
<dbReference type="AlphaFoldDB" id="A0A975BU18"/>
<keyword evidence="15" id="KW-1185">Reference proteome</keyword>